<proteinExistence type="inferred from homology"/>
<organism evidence="9 10">
    <name type="scientific">Lentibacillus kimchii</name>
    <dbReference type="NCBI Taxonomy" id="1542911"/>
    <lineage>
        <taxon>Bacteria</taxon>
        <taxon>Bacillati</taxon>
        <taxon>Bacillota</taxon>
        <taxon>Bacilli</taxon>
        <taxon>Bacillales</taxon>
        <taxon>Bacillaceae</taxon>
        <taxon>Lentibacillus</taxon>
    </lineage>
</organism>
<dbReference type="InterPro" id="IPR013324">
    <property type="entry name" value="RNA_pol_sigma_r3/r4-like"/>
</dbReference>
<reference evidence="10" key="1">
    <citation type="journal article" date="2019" name="Int. J. Syst. Evol. Microbiol.">
        <title>The Global Catalogue of Microorganisms (GCM) 10K type strain sequencing project: providing services to taxonomists for standard genome sequencing and annotation.</title>
        <authorList>
            <consortium name="The Broad Institute Genomics Platform"/>
            <consortium name="The Broad Institute Genome Sequencing Center for Infectious Disease"/>
            <person name="Wu L."/>
            <person name="Ma J."/>
        </authorList>
    </citation>
    <scope>NUCLEOTIDE SEQUENCE [LARGE SCALE GENOMIC DNA]</scope>
    <source>
        <strain evidence="10">JCM 30234</strain>
    </source>
</reference>
<dbReference type="InterPro" id="IPR013325">
    <property type="entry name" value="RNA_pol_sigma_r2"/>
</dbReference>
<evidence type="ECO:0000256" key="3">
    <source>
        <dbReference type="ARBA" id="ARBA00023082"/>
    </source>
</evidence>
<dbReference type="SUPFAM" id="SSF88946">
    <property type="entry name" value="Sigma2 domain of RNA polymerase sigma factors"/>
    <property type="match status" value="1"/>
</dbReference>
<evidence type="ECO:0000256" key="6">
    <source>
        <dbReference type="SAM" id="MobiDB-lite"/>
    </source>
</evidence>
<accession>A0ABW2USA3</accession>
<dbReference type="InterPro" id="IPR013249">
    <property type="entry name" value="RNA_pol_sigma70_r4_t2"/>
</dbReference>
<keyword evidence="10" id="KW-1185">Reference proteome</keyword>
<evidence type="ECO:0000256" key="5">
    <source>
        <dbReference type="ARBA" id="ARBA00023163"/>
    </source>
</evidence>
<dbReference type="PANTHER" id="PTHR43133">
    <property type="entry name" value="RNA POLYMERASE ECF-TYPE SIGMA FACTO"/>
    <property type="match status" value="1"/>
</dbReference>
<dbReference type="PANTHER" id="PTHR43133:SF8">
    <property type="entry name" value="RNA POLYMERASE SIGMA FACTOR HI_1459-RELATED"/>
    <property type="match status" value="1"/>
</dbReference>
<name>A0ABW2USA3_9BACI</name>
<dbReference type="Proteomes" id="UP001596620">
    <property type="component" value="Unassembled WGS sequence"/>
</dbReference>
<dbReference type="SUPFAM" id="SSF88659">
    <property type="entry name" value="Sigma3 and sigma4 domains of RNA polymerase sigma factors"/>
    <property type="match status" value="1"/>
</dbReference>
<protein>
    <submittedName>
        <fullName evidence="9">Sigma-70 family RNA polymerase sigma factor</fullName>
    </submittedName>
</protein>
<dbReference type="Gene3D" id="1.10.1740.10">
    <property type="match status" value="1"/>
</dbReference>
<comment type="caution">
    <text evidence="9">The sequence shown here is derived from an EMBL/GenBank/DDBJ whole genome shotgun (WGS) entry which is preliminary data.</text>
</comment>
<evidence type="ECO:0000313" key="9">
    <source>
        <dbReference type="EMBL" id="MFC7746701.1"/>
    </source>
</evidence>
<comment type="similarity">
    <text evidence="1">Belongs to the sigma-70 factor family. ECF subfamily.</text>
</comment>
<feature type="domain" description="RNA polymerase sigma-70 region 2" evidence="7">
    <location>
        <begin position="11"/>
        <end position="78"/>
    </location>
</feature>
<dbReference type="InterPro" id="IPR036388">
    <property type="entry name" value="WH-like_DNA-bd_sf"/>
</dbReference>
<evidence type="ECO:0000256" key="2">
    <source>
        <dbReference type="ARBA" id="ARBA00023015"/>
    </source>
</evidence>
<dbReference type="EMBL" id="JBHTGR010000009">
    <property type="protein sequence ID" value="MFC7746701.1"/>
    <property type="molecule type" value="Genomic_DNA"/>
</dbReference>
<dbReference type="InterPro" id="IPR039425">
    <property type="entry name" value="RNA_pol_sigma-70-like"/>
</dbReference>
<dbReference type="NCBIfam" id="TIGR02937">
    <property type="entry name" value="sigma70-ECF"/>
    <property type="match status" value="1"/>
</dbReference>
<gene>
    <name evidence="9" type="ORF">ACFQU8_05525</name>
</gene>
<dbReference type="CDD" id="cd06171">
    <property type="entry name" value="Sigma70_r4"/>
    <property type="match status" value="1"/>
</dbReference>
<evidence type="ECO:0000256" key="1">
    <source>
        <dbReference type="ARBA" id="ARBA00010641"/>
    </source>
</evidence>
<dbReference type="Gene3D" id="1.10.10.10">
    <property type="entry name" value="Winged helix-like DNA-binding domain superfamily/Winged helix DNA-binding domain"/>
    <property type="match status" value="1"/>
</dbReference>
<keyword evidence="5" id="KW-0804">Transcription</keyword>
<evidence type="ECO:0000259" key="8">
    <source>
        <dbReference type="Pfam" id="PF08281"/>
    </source>
</evidence>
<feature type="domain" description="RNA polymerase sigma factor 70 region 4 type 2" evidence="8">
    <location>
        <begin position="130"/>
        <end position="174"/>
    </location>
</feature>
<dbReference type="RefSeq" id="WP_382358211.1">
    <property type="nucleotide sequence ID" value="NZ_JBHTGR010000009.1"/>
</dbReference>
<dbReference type="InterPro" id="IPR014284">
    <property type="entry name" value="RNA_pol_sigma-70_dom"/>
</dbReference>
<dbReference type="InterPro" id="IPR007627">
    <property type="entry name" value="RNA_pol_sigma70_r2"/>
</dbReference>
<evidence type="ECO:0000313" key="10">
    <source>
        <dbReference type="Proteomes" id="UP001596620"/>
    </source>
</evidence>
<sequence>MENNKITFEEIFEQNKRRIHYQLHKMNIRDPHQEFFQEGLIAMWNAYEKYQPDKGPMATYFNYMIRNRLIDLMRKENRHTDLKDRAAHEFSTQLTDGNHRVSEGENAQPLTNASSPEPNDPTLWNDLKSQLTDKQWKWVQYHIIDGMSMPEIAEQEGVSVESVKSWAKQVRKKLRSHSDILDKLNP</sequence>
<keyword evidence="3" id="KW-0731">Sigma factor</keyword>
<keyword evidence="4" id="KW-0238">DNA-binding</keyword>
<evidence type="ECO:0000259" key="7">
    <source>
        <dbReference type="Pfam" id="PF04542"/>
    </source>
</evidence>
<feature type="region of interest" description="Disordered" evidence="6">
    <location>
        <begin position="91"/>
        <end position="122"/>
    </location>
</feature>
<keyword evidence="2" id="KW-0805">Transcription regulation</keyword>
<feature type="compositionally biased region" description="Polar residues" evidence="6">
    <location>
        <begin position="108"/>
        <end position="117"/>
    </location>
</feature>
<dbReference type="Pfam" id="PF04542">
    <property type="entry name" value="Sigma70_r2"/>
    <property type="match status" value="1"/>
</dbReference>
<evidence type="ECO:0000256" key="4">
    <source>
        <dbReference type="ARBA" id="ARBA00023125"/>
    </source>
</evidence>
<dbReference type="Pfam" id="PF08281">
    <property type="entry name" value="Sigma70_r4_2"/>
    <property type="match status" value="1"/>
</dbReference>